<reference evidence="1" key="1">
    <citation type="journal article" date="2021" name="PeerJ">
        <title>Extensive microbial diversity within the chicken gut microbiome revealed by metagenomics and culture.</title>
        <authorList>
            <person name="Gilroy R."/>
            <person name="Ravi A."/>
            <person name="Getino M."/>
            <person name="Pursley I."/>
            <person name="Horton D.L."/>
            <person name="Alikhan N.F."/>
            <person name="Baker D."/>
            <person name="Gharbi K."/>
            <person name="Hall N."/>
            <person name="Watson M."/>
            <person name="Adriaenssens E.M."/>
            <person name="Foster-Nyarko E."/>
            <person name="Jarju S."/>
            <person name="Secka A."/>
            <person name="Antonio M."/>
            <person name="Oren A."/>
            <person name="Chaudhuri R.R."/>
            <person name="La Ragione R."/>
            <person name="Hildebrand F."/>
            <person name="Pallen M.J."/>
        </authorList>
    </citation>
    <scope>NUCLEOTIDE SEQUENCE</scope>
    <source>
        <strain evidence="1">CHK195-6426</strain>
    </source>
</reference>
<accession>A0A9D1UCS7</accession>
<proteinExistence type="predicted"/>
<dbReference type="AlphaFoldDB" id="A0A9D1UCS7"/>
<comment type="caution">
    <text evidence="1">The sequence shown here is derived from an EMBL/GenBank/DDBJ whole genome shotgun (WGS) entry which is preliminary data.</text>
</comment>
<reference evidence="1" key="2">
    <citation type="submission" date="2021-04" db="EMBL/GenBank/DDBJ databases">
        <authorList>
            <person name="Gilroy R."/>
        </authorList>
    </citation>
    <scope>NUCLEOTIDE SEQUENCE</scope>
    <source>
        <strain evidence="1">CHK195-6426</strain>
    </source>
</reference>
<gene>
    <name evidence="1" type="ORF">H9742_09435</name>
</gene>
<dbReference type="RefSeq" id="WP_318703961.1">
    <property type="nucleotide sequence ID" value="NZ_CALWMU010000036.1"/>
</dbReference>
<dbReference type="Proteomes" id="UP000824265">
    <property type="component" value="Unassembled WGS sequence"/>
</dbReference>
<protein>
    <submittedName>
        <fullName evidence="1">Uncharacterized protein</fullName>
    </submittedName>
</protein>
<organism evidence="1 2">
    <name type="scientific">Candidatus Acetatifactor stercoripullorum</name>
    <dbReference type="NCBI Taxonomy" id="2838414"/>
    <lineage>
        <taxon>Bacteria</taxon>
        <taxon>Bacillati</taxon>
        <taxon>Bacillota</taxon>
        <taxon>Clostridia</taxon>
        <taxon>Lachnospirales</taxon>
        <taxon>Lachnospiraceae</taxon>
        <taxon>Acetatifactor</taxon>
    </lineage>
</organism>
<sequence>MKITDKNIDGGKSFDWGRTSPEPVLGYYDQVRDFAVRFALLIFIKK</sequence>
<name>A0A9D1UCS7_9FIRM</name>
<dbReference type="EMBL" id="DXGH01000051">
    <property type="protein sequence ID" value="HIW81720.1"/>
    <property type="molecule type" value="Genomic_DNA"/>
</dbReference>
<evidence type="ECO:0000313" key="2">
    <source>
        <dbReference type="Proteomes" id="UP000824265"/>
    </source>
</evidence>
<evidence type="ECO:0000313" key="1">
    <source>
        <dbReference type="EMBL" id="HIW81720.1"/>
    </source>
</evidence>